<dbReference type="PIRSF" id="PIRSF004862">
    <property type="entry name" value="FliF"/>
    <property type="match status" value="1"/>
</dbReference>
<evidence type="ECO:0000256" key="2">
    <source>
        <dbReference type="ARBA" id="ARBA00004117"/>
    </source>
</evidence>
<keyword evidence="17" id="KW-0282">Flagellum</keyword>
<evidence type="ECO:0000256" key="13">
    <source>
        <dbReference type="SAM" id="MobiDB-lite"/>
    </source>
</evidence>
<keyword evidence="8 14" id="KW-1133">Transmembrane helix</keyword>
<evidence type="ECO:0000256" key="3">
    <source>
        <dbReference type="ARBA" id="ARBA00004651"/>
    </source>
</evidence>
<dbReference type="Gene3D" id="3.30.300.30">
    <property type="match status" value="1"/>
</dbReference>
<evidence type="ECO:0000256" key="4">
    <source>
        <dbReference type="ARBA" id="ARBA00007971"/>
    </source>
</evidence>
<comment type="caution">
    <text evidence="17">The sequence shown here is derived from an EMBL/GenBank/DDBJ whole genome shotgun (WGS) entry which is preliminary data.</text>
</comment>
<evidence type="ECO:0000256" key="7">
    <source>
        <dbReference type="ARBA" id="ARBA00022692"/>
    </source>
</evidence>
<name>A0ABW8J8F0_9GAMM</name>
<proteinExistence type="inferred from homology"/>
<accession>A0ABW8J8F0</accession>
<gene>
    <name evidence="17" type="primary">fliF</name>
    <name evidence="17" type="ORF">ISP25_16010</name>
</gene>
<evidence type="ECO:0000256" key="6">
    <source>
        <dbReference type="ARBA" id="ARBA00022475"/>
    </source>
</evidence>
<keyword evidence="6" id="KW-1003">Cell membrane</keyword>
<dbReference type="InterPro" id="IPR006182">
    <property type="entry name" value="FliF_N_dom"/>
</dbReference>
<feature type="region of interest" description="Disordered" evidence="13">
    <location>
        <begin position="280"/>
        <end position="365"/>
    </location>
</feature>
<dbReference type="Pfam" id="PF08345">
    <property type="entry name" value="YscJ_FliF_C"/>
    <property type="match status" value="1"/>
</dbReference>
<keyword evidence="7 14" id="KW-0812">Transmembrane</keyword>
<keyword evidence="10 12" id="KW-0975">Bacterial flagellum</keyword>
<evidence type="ECO:0000259" key="16">
    <source>
        <dbReference type="Pfam" id="PF08345"/>
    </source>
</evidence>
<protein>
    <recommendedName>
        <fullName evidence="5 12">Flagellar M-ring protein</fullName>
    </recommendedName>
</protein>
<dbReference type="InterPro" id="IPR000067">
    <property type="entry name" value="FlgMring_FliF"/>
</dbReference>
<dbReference type="InterPro" id="IPR045851">
    <property type="entry name" value="AMP-bd_C_sf"/>
</dbReference>
<evidence type="ECO:0000313" key="18">
    <source>
        <dbReference type="Proteomes" id="UP001620339"/>
    </source>
</evidence>
<dbReference type="EMBL" id="JADIKK010000008">
    <property type="protein sequence ID" value="MFK2878577.1"/>
    <property type="molecule type" value="Genomic_DNA"/>
</dbReference>
<evidence type="ECO:0000256" key="9">
    <source>
        <dbReference type="ARBA" id="ARBA00023136"/>
    </source>
</evidence>
<dbReference type="Pfam" id="PF01514">
    <property type="entry name" value="YscJ_FliF"/>
    <property type="match status" value="1"/>
</dbReference>
<evidence type="ECO:0000256" key="5">
    <source>
        <dbReference type="ARBA" id="ARBA00017949"/>
    </source>
</evidence>
<evidence type="ECO:0000256" key="1">
    <source>
        <dbReference type="ARBA" id="ARBA00003820"/>
    </source>
</evidence>
<feature type="compositionally biased region" description="Polar residues" evidence="13">
    <location>
        <begin position="281"/>
        <end position="293"/>
    </location>
</feature>
<dbReference type="PRINTS" id="PR01009">
    <property type="entry name" value="FLGMRINGFLIF"/>
</dbReference>
<dbReference type="PANTHER" id="PTHR30046:SF0">
    <property type="entry name" value="FLAGELLAR M-RING PROTEIN"/>
    <property type="match status" value="1"/>
</dbReference>
<comment type="subunit">
    <text evidence="11">The basal body constitutes a major portion of the flagellar organelle and consists of four rings (L,P,S, and M) mounted on a central rod. The M ring is integral to the inner membrane of the cell and may be connected to the flagellar rod via the S ring. The S (supramembrane ring) lies just distal to the M ring. The L and P rings lie in the outer membrane and the periplasmic space, respectively.</text>
</comment>
<sequence>MADTAIATTDSNGSGVRLDSLKQITRNPAARQLVLLVAVAAAVALGVAVVLWSRGPNYGLLYAGLDQKDAAAITQELQAANVAYKVSDDGSSIMAPASDLGAMRLRLAAKGLPQGSAAINAQANNDSPFGMSDLAERTRYQQMLENDLGSTIASLQSVRAARVHLALPKPSPFIRDNHEASASVLLTLYQGRSLDPGQVAAIVHLVASSVPGLDPSQVSVVDQQGQLLTSNTADAAGAAGDSRLRLATRIENTYAQRIEDLLTPLVGPGRVHAQVNADLDYSQSEKATETYNPENPALRSEQVSSEQHSGGDANSGIPGALSNQPPATVAQPTAARPNAGTAAAPGSASASTSSRDSSSSSSATRNFELDRTISHVSDPAGRLARLTVAVVVDDKLLGGGVGTGGAKAASKSVPFTAQELQHLTDLVKNSVGFDATRGDSVSVINQAFHDIATPDAGPSIPFWDRPGMLDLIKQGVGVLIALLVAFGLLRPLLKGLLRAAPARMEAAAALPTPLPTVSVRVGDDDHIGLGQQQKAAHARIDATPTQAYEQRVGHARRMVGENSKQVAQVVRNWVNEDGT</sequence>
<evidence type="ECO:0000256" key="14">
    <source>
        <dbReference type="SAM" id="Phobius"/>
    </source>
</evidence>
<comment type="similarity">
    <text evidence="4 12">Belongs to the FliF family.</text>
</comment>
<dbReference type="InterPro" id="IPR013556">
    <property type="entry name" value="Flag_M-ring_C"/>
</dbReference>
<comment type="subcellular location">
    <subcellularLocation>
        <location evidence="2 12">Bacterial flagellum basal body</location>
    </subcellularLocation>
    <subcellularLocation>
        <location evidence="3">Cell membrane</location>
        <topology evidence="3">Multi-pass membrane protein</topology>
    </subcellularLocation>
</comment>
<evidence type="ECO:0000256" key="10">
    <source>
        <dbReference type="ARBA" id="ARBA00023143"/>
    </source>
</evidence>
<evidence type="ECO:0000313" key="17">
    <source>
        <dbReference type="EMBL" id="MFK2878577.1"/>
    </source>
</evidence>
<feature type="domain" description="Flagellar M-ring N-terminal" evidence="15">
    <location>
        <begin position="54"/>
        <end position="229"/>
    </location>
</feature>
<keyword evidence="9 14" id="KW-0472">Membrane</keyword>
<dbReference type="PANTHER" id="PTHR30046">
    <property type="entry name" value="FLAGELLAR M-RING PROTEIN"/>
    <property type="match status" value="1"/>
</dbReference>
<evidence type="ECO:0000259" key="15">
    <source>
        <dbReference type="Pfam" id="PF01514"/>
    </source>
</evidence>
<organism evidence="17 18">
    <name type="scientific">Rhodanobacter hydrolyticus</name>
    <dbReference type="NCBI Taxonomy" id="2250595"/>
    <lineage>
        <taxon>Bacteria</taxon>
        <taxon>Pseudomonadati</taxon>
        <taxon>Pseudomonadota</taxon>
        <taxon>Gammaproteobacteria</taxon>
        <taxon>Lysobacterales</taxon>
        <taxon>Rhodanobacteraceae</taxon>
        <taxon>Rhodanobacter</taxon>
    </lineage>
</organism>
<dbReference type="NCBIfam" id="TIGR00206">
    <property type="entry name" value="fliF"/>
    <property type="match status" value="1"/>
</dbReference>
<evidence type="ECO:0000256" key="8">
    <source>
        <dbReference type="ARBA" id="ARBA00022989"/>
    </source>
</evidence>
<dbReference type="Proteomes" id="UP001620339">
    <property type="component" value="Unassembled WGS sequence"/>
</dbReference>
<dbReference type="RefSeq" id="WP_404615326.1">
    <property type="nucleotide sequence ID" value="NZ_JADIKK010000008.1"/>
</dbReference>
<keyword evidence="17" id="KW-0969">Cilium</keyword>
<reference evidence="17 18" key="1">
    <citation type="submission" date="2020-10" db="EMBL/GenBank/DDBJ databases">
        <title>Phylogeny of dyella-like bacteria.</title>
        <authorList>
            <person name="Fu J."/>
        </authorList>
    </citation>
    <scope>NUCLEOTIDE SEQUENCE [LARGE SCALE GENOMIC DNA]</scope>
    <source>
        <strain evidence="17 18">KACC 19113</strain>
    </source>
</reference>
<keyword evidence="17" id="KW-0966">Cell projection</keyword>
<keyword evidence="18" id="KW-1185">Reference proteome</keyword>
<feature type="transmembrane region" description="Helical" evidence="14">
    <location>
        <begin position="33"/>
        <end position="52"/>
    </location>
</feature>
<dbReference type="InterPro" id="IPR043427">
    <property type="entry name" value="YscJ/FliF"/>
</dbReference>
<feature type="domain" description="Flagellar M-ring C-terminal" evidence="16">
    <location>
        <begin position="262"/>
        <end position="448"/>
    </location>
</feature>
<comment type="function">
    <text evidence="1 12">The M ring may be actively involved in energy transduction.</text>
</comment>
<evidence type="ECO:0000256" key="12">
    <source>
        <dbReference type="PIRNR" id="PIRNR004862"/>
    </source>
</evidence>
<feature type="compositionally biased region" description="Low complexity" evidence="13">
    <location>
        <begin position="324"/>
        <end position="364"/>
    </location>
</feature>
<evidence type="ECO:0000256" key="11">
    <source>
        <dbReference type="ARBA" id="ARBA00025936"/>
    </source>
</evidence>